<dbReference type="HOGENOM" id="CLU_956969_0_0_1"/>
<reference evidence="1 2" key="1">
    <citation type="journal article" date="2010" name="Nat. Biotechnol.">
        <title>Genome sequence of the model mushroom Schizophyllum commune.</title>
        <authorList>
            <person name="Ohm R.A."/>
            <person name="de Jong J.F."/>
            <person name="Lugones L.G."/>
            <person name="Aerts A."/>
            <person name="Kothe E."/>
            <person name="Stajich J.E."/>
            <person name="de Vries R.P."/>
            <person name="Record E."/>
            <person name="Levasseur A."/>
            <person name="Baker S.E."/>
            <person name="Bartholomew K.A."/>
            <person name="Coutinho P.M."/>
            <person name="Erdmann S."/>
            <person name="Fowler T.J."/>
            <person name="Gathman A.C."/>
            <person name="Lombard V."/>
            <person name="Henrissat B."/>
            <person name="Knabe N."/>
            <person name="Kuees U."/>
            <person name="Lilly W.W."/>
            <person name="Lindquist E."/>
            <person name="Lucas S."/>
            <person name="Magnuson J.K."/>
            <person name="Piumi F."/>
            <person name="Raudaskoski M."/>
            <person name="Salamov A."/>
            <person name="Schmutz J."/>
            <person name="Schwarze F.W.M.R."/>
            <person name="vanKuyk P.A."/>
            <person name="Horton J.S."/>
            <person name="Grigoriev I.V."/>
            <person name="Woesten H.A.B."/>
        </authorList>
    </citation>
    <scope>NUCLEOTIDE SEQUENCE [LARGE SCALE GENOMIC DNA]</scope>
    <source>
        <strain evidence="2">H4-8 / FGSC 9210</strain>
    </source>
</reference>
<sequence length="291" mass="32506">MYILGWYYTITDFSERFGADRPLIVFETRILNPYYEKLKGEADVPSPLLRSDFVNKYCIVYLASNSNSASMEVSRVNLMIDGLRDILGVDAGPEWIRLPVRLYSRLNDIHCQARPRPTKVQRGERLDLFPARLTHHSVPPLMSLVVDGLLPPMYILGWYYTMNDFAERFGRGDALNVFEARILGPFHEKYGDEIVSERFNSGVDTSNYTTSDLIITKDAVSRASKARDDARGAHKAFRSALSEAKTNAITARAALETAERACCPVGAACEAADAAKAGDARNGHPLRKHVT</sequence>
<dbReference type="RefSeq" id="XP_003028272.1">
    <property type="nucleotide sequence ID" value="XM_003028226.1"/>
</dbReference>
<name>D8QF82_SCHCM</name>
<accession>D8QF82</accession>
<protein>
    <submittedName>
        <fullName evidence="1">Uncharacterized protein</fullName>
    </submittedName>
</protein>
<organism evidence="2">
    <name type="scientific">Schizophyllum commune (strain H4-8 / FGSC 9210)</name>
    <name type="common">Split gill fungus</name>
    <dbReference type="NCBI Taxonomy" id="578458"/>
    <lineage>
        <taxon>Eukaryota</taxon>
        <taxon>Fungi</taxon>
        <taxon>Dikarya</taxon>
        <taxon>Basidiomycota</taxon>
        <taxon>Agaricomycotina</taxon>
        <taxon>Agaricomycetes</taxon>
        <taxon>Agaricomycetidae</taxon>
        <taxon>Agaricales</taxon>
        <taxon>Schizophyllaceae</taxon>
        <taxon>Schizophyllum</taxon>
    </lineage>
</organism>
<gene>
    <name evidence="1" type="ORF">SCHCODRAFT_237321</name>
</gene>
<keyword evidence="2" id="KW-1185">Reference proteome</keyword>
<dbReference type="Proteomes" id="UP000007431">
    <property type="component" value="Unassembled WGS sequence"/>
</dbReference>
<dbReference type="KEGG" id="scm:SCHCO_01034997"/>
<dbReference type="InParanoid" id="D8QF82"/>
<evidence type="ECO:0000313" key="1">
    <source>
        <dbReference type="EMBL" id="EFI93369.1"/>
    </source>
</evidence>
<dbReference type="OrthoDB" id="3163554at2759"/>
<dbReference type="AlphaFoldDB" id="D8QF82"/>
<dbReference type="GeneID" id="9592042"/>
<proteinExistence type="predicted"/>
<dbReference type="EMBL" id="GL377311">
    <property type="protein sequence ID" value="EFI93369.1"/>
    <property type="molecule type" value="Genomic_DNA"/>
</dbReference>
<dbReference type="eggNOG" id="ENOG502SURD">
    <property type="taxonomic scope" value="Eukaryota"/>
</dbReference>
<dbReference type="VEuPathDB" id="FungiDB:SCHCODRAFT_01034997"/>
<evidence type="ECO:0000313" key="2">
    <source>
        <dbReference type="Proteomes" id="UP000007431"/>
    </source>
</evidence>